<dbReference type="InterPro" id="IPR036113">
    <property type="entry name" value="Asp/Glu-ADT_sf_sub_c"/>
</dbReference>
<dbReference type="NCBIfam" id="TIGR00135">
    <property type="entry name" value="gatC"/>
    <property type="match status" value="1"/>
</dbReference>
<dbReference type="GO" id="GO:0006450">
    <property type="term" value="P:regulation of translational fidelity"/>
    <property type="evidence" value="ECO:0007669"/>
    <property type="project" value="InterPro"/>
</dbReference>
<accession>A0A0G2AQZ4</accession>
<evidence type="ECO:0000313" key="2">
    <source>
        <dbReference type="Proteomes" id="UP000034740"/>
    </source>
</evidence>
<proteinExistence type="predicted"/>
<dbReference type="SUPFAM" id="SSF141000">
    <property type="entry name" value="Glu-tRNAGln amidotransferase C subunit"/>
    <property type="match status" value="1"/>
</dbReference>
<dbReference type="AlphaFoldDB" id="A0A0G2AQZ4"/>
<dbReference type="EMBL" id="LCRO01000016">
    <property type="protein sequence ID" value="KKW35164.1"/>
    <property type="molecule type" value="Genomic_DNA"/>
</dbReference>
<evidence type="ECO:0000313" key="1">
    <source>
        <dbReference type="EMBL" id="KKW35164.1"/>
    </source>
</evidence>
<protein>
    <submittedName>
        <fullName evidence="1">Aspartyl/glutamyl-tRNA(Asn/Gln) amidotransferase subunit C</fullName>
    </submittedName>
</protein>
<sequence>MLSREEVLNLASLARLKLGEDEVESLQKDISNILEYVGQVSTVSVKSEQGPTLLKNVMREDLPVGEAGAPAATLGTREDLLKAFPKQEKGYNVVRKIIQKDE</sequence>
<organism evidence="1 2">
    <name type="scientific">Candidatus Adlerbacteria bacterium GW2011_GWA1_54_10</name>
    <dbReference type="NCBI Taxonomy" id="1618605"/>
    <lineage>
        <taxon>Bacteria</taxon>
        <taxon>Candidatus Adleribacteriota</taxon>
    </lineage>
</organism>
<dbReference type="GO" id="GO:0016740">
    <property type="term" value="F:transferase activity"/>
    <property type="evidence" value="ECO:0007669"/>
    <property type="project" value="UniProtKB-KW"/>
</dbReference>
<dbReference type="Proteomes" id="UP000034740">
    <property type="component" value="Unassembled WGS sequence"/>
</dbReference>
<name>A0A0G2AQZ4_9BACT</name>
<dbReference type="Pfam" id="PF02686">
    <property type="entry name" value="GatC"/>
    <property type="match status" value="1"/>
</dbReference>
<dbReference type="Gene3D" id="1.10.20.60">
    <property type="entry name" value="Glu-tRNAGln amidotransferase C subunit, N-terminal domain"/>
    <property type="match status" value="1"/>
</dbReference>
<gene>
    <name evidence="1" type="ORF">UY83_C0016G0006</name>
</gene>
<comment type="caution">
    <text evidence="1">The sequence shown here is derived from an EMBL/GenBank/DDBJ whole genome shotgun (WGS) entry which is preliminary data.</text>
</comment>
<reference evidence="1 2" key="1">
    <citation type="journal article" date="2015" name="Nature">
        <title>rRNA introns, odd ribosomes, and small enigmatic genomes across a large radiation of phyla.</title>
        <authorList>
            <person name="Brown C.T."/>
            <person name="Hug L.A."/>
            <person name="Thomas B.C."/>
            <person name="Sharon I."/>
            <person name="Castelle C.J."/>
            <person name="Singh A."/>
            <person name="Wilkins M.J."/>
            <person name="Williams K.H."/>
            <person name="Banfield J.F."/>
        </authorList>
    </citation>
    <scope>NUCLEOTIDE SEQUENCE [LARGE SCALE GENOMIC DNA]</scope>
</reference>
<keyword evidence="1" id="KW-0808">Transferase</keyword>
<dbReference type="InterPro" id="IPR003837">
    <property type="entry name" value="GatC"/>
</dbReference>